<evidence type="ECO:0000313" key="2">
    <source>
        <dbReference type="Proteomes" id="UP000260644"/>
    </source>
</evidence>
<gene>
    <name evidence="1" type="ORF">DVR12_17790</name>
</gene>
<comment type="caution">
    <text evidence="1">The sequence shown here is derived from an EMBL/GenBank/DDBJ whole genome shotgun (WGS) entry which is preliminary data.</text>
</comment>
<name>A0A3E1Y819_9BACT</name>
<dbReference type="Proteomes" id="UP000260644">
    <property type="component" value="Unassembled WGS sequence"/>
</dbReference>
<dbReference type="RefSeq" id="WP_116977134.1">
    <property type="nucleotide sequence ID" value="NZ_QPMM01000009.1"/>
</dbReference>
<accession>A0A3E1Y819</accession>
<reference evidence="1 2" key="1">
    <citation type="submission" date="2018-07" db="EMBL/GenBank/DDBJ databases">
        <title>Chitinophaga K2CV101002-2 sp. nov., isolated from a monsoon evergreen broad-leaved forest soil.</title>
        <authorList>
            <person name="Lv Y."/>
        </authorList>
    </citation>
    <scope>NUCLEOTIDE SEQUENCE [LARGE SCALE GENOMIC DNA]</scope>
    <source>
        <strain evidence="1 2">GDMCC 1.1288</strain>
    </source>
</reference>
<keyword evidence="2" id="KW-1185">Reference proteome</keyword>
<dbReference type="EMBL" id="QPMM01000009">
    <property type="protein sequence ID" value="RFS21186.1"/>
    <property type="molecule type" value="Genomic_DNA"/>
</dbReference>
<evidence type="ECO:0000313" key="1">
    <source>
        <dbReference type="EMBL" id="RFS21186.1"/>
    </source>
</evidence>
<organism evidence="1 2">
    <name type="scientific">Chitinophaga silvatica</name>
    <dbReference type="NCBI Taxonomy" id="2282649"/>
    <lineage>
        <taxon>Bacteria</taxon>
        <taxon>Pseudomonadati</taxon>
        <taxon>Bacteroidota</taxon>
        <taxon>Chitinophagia</taxon>
        <taxon>Chitinophagales</taxon>
        <taxon>Chitinophagaceae</taxon>
        <taxon>Chitinophaga</taxon>
    </lineage>
</organism>
<sequence length="184" mass="21104">MKLLAIFTLTLLIFSNGDPKLISKQGVGRIDFKTRLDKVTKAGYLKTKRQDFADEAGEFSLGLILYNSIDRFVSLQADPATKEVYEILTNDPDYHTQDNIKVGMGFLELISKRNDLELVDGEGGEIVAYLRNDNLKIYFDNLKFKNEFDYENKHILTKEKIQKNLVTKRSVVTFISVVKYALPR</sequence>
<dbReference type="AlphaFoldDB" id="A0A3E1Y819"/>
<proteinExistence type="predicted"/>
<protein>
    <submittedName>
        <fullName evidence="1">Uncharacterized protein</fullName>
    </submittedName>
</protein>